<proteinExistence type="predicted"/>
<dbReference type="EMBL" id="MK249172">
    <property type="protein sequence ID" value="QCQ84815.1"/>
    <property type="molecule type" value="Genomic_DNA"/>
</dbReference>
<feature type="region of interest" description="Disordered" evidence="1">
    <location>
        <begin position="133"/>
        <end position="155"/>
    </location>
</feature>
<evidence type="ECO:0000256" key="1">
    <source>
        <dbReference type="SAM" id="MobiDB-lite"/>
    </source>
</evidence>
<organism evidence="2">
    <name type="scientific">Blackfly microvirus SF02</name>
    <dbReference type="NCBI Taxonomy" id="2576452"/>
    <lineage>
        <taxon>Viruses</taxon>
        <taxon>Monodnaviria</taxon>
        <taxon>Sangervirae</taxon>
        <taxon>Phixviricota</taxon>
        <taxon>Malgrandaviricetes</taxon>
        <taxon>Petitvirales</taxon>
        <taxon>Microviridae</taxon>
        <taxon>Microvirus</taxon>
    </lineage>
</organism>
<evidence type="ECO:0000313" key="2">
    <source>
        <dbReference type="EMBL" id="QCQ84815.1"/>
    </source>
</evidence>
<dbReference type="InterPro" id="IPR014131">
    <property type="entry name" value="Chlamydia_phage_Vp3"/>
</dbReference>
<reference evidence="2" key="1">
    <citation type="submission" date="2018-12" db="EMBL/GenBank/DDBJ databases">
        <title>Singled stranded DNA viruses identified in blackflies (Austrosimulium ungulatum) sampled in New Zealand.</title>
        <authorList>
            <person name="Kraberger S."/>
            <person name="Fontenele R.S."/>
            <person name="Schmidlin K."/>
            <person name="Walters M."/>
            <person name="Varsani A."/>
        </authorList>
    </citation>
    <scope>NUCLEOTIDE SEQUENCE [LARGE SCALE GENOMIC DNA]</scope>
    <source>
        <strain evidence="2">091</strain>
    </source>
</reference>
<dbReference type="Pfam" id="PF09675">
    <property type="entry name" value="Chlamy_scaf"/>
    <property type="match status" value="1"/>
</dbReference>
<feature type="compositionally biased region" description="Pro residues" evidence="1">
    <location>
        <begin position="137"/>
        <end position="155"/>
    </location>
</feature>
<protein>
    <submittedName>
        <fullName evidence="2">Internal scaffolding protein</fullName>
    </submittedName>
</protein>
<name>A0A4P8PS98_9VIRU</name>
<accession>A0A4P8PS98</accession>
<dbReference type="Proteomes" id="UP000322757">
    <property type="component" value="Segment"/>
</dbReference>
<sequence length="155" mass="16798">MGRPKNVTGFYIETDRATDYTGELVDPFTGEIYRPPAMTKQEFRDECDINNIIKEYLVTGQIQHISARAAAGAYLDLPSSVDLQESLHIQMAATAAFAGLPSRVRDRFANDPGQFLAFFENPDNRAEAAALGLLATPPTPPEPEGPPAPPPAEPA</sequence>